<feature type="transmembrane region" description="Helical" evidence="1">
    <location>
        <begin position="12"/>
        <end position="32"/>
    </location>
</feature>
<organism evidence="2 3">
    <name type="scientific">Maribacter caenipelagi</name>
    <dbReference type="NCBI Taxonomy" id="1447781"/>
    <lineage>
        <taxon>Bacteria</taxon>
        <taxon>Pseudomonadati</taxon>
        <taxon>Bacteroidota</taxon>
        <taxon>Flavobacteriia</taxon>
        <taxon>Flavobacteriales</taxon>
        <taxon>Flavobacteriaceae</taxon>
        <taxon>Maribacter</taxon>
    </lineage>
</organism>
<evidence type="ECO:0000313" key="2">
    <source>
        <dbReference type="EMBL" id="TDS16873.1"/>
    </source>
</evidence>
<comment type="caution">
    <text evidence="2">The sequence shown here is derived from an EMBL/GenBank/DDBJ whole genome shotgun (WGS) entry which is preliminary data.</text>
</comment>
<protein>
    <recommendedName>
        <fullName evidence="4">DUF998 domain-containing protein</fullName>
    </recommendedName>
</protein>
<evidence type="ECO:0000313" key="3">
    <source>
        <dbReference type="Proteomes" id="UP000295274"/>
    </source>
</evidence>
<name>A0A4R7D6T2_9FLAO</name>
<dbReference type="EMBL" id="SNZW01000013">
    <property type="protein sequence ID" value="TDS16873.1"/>
    <property type="molecule type" value="Genomic_DNA"/>
</dbReference>
<proteinExistence type="predicted"/>
<gene>
    <name evidence="2" type="ORF">DFQ03_1361</name>
</gene>
<feature type="transmembrane region" description="Helical" evidence="1">
    <location>
        <begin position="129"/>
        <end position="150"/>
    </location>
</feature>
<evidence type="ECO:0008006" key="4">
    <source>
        <dbReference type="Google" id="ProtNLM"/>
    </source>
</evidence>
<feature type="transmembrane region" description="Helical" evidence="1">
    <location>
        <begin position="157"/>
        <end position="174"/>
    </location>
</feature>
<feature type="transmembrane region" description="Helical" evidence="1">
    <location>
        <begin position="74"/>
        <end position="94"/>
    </location>
</feature>
<keyword evidence="1" id="KW-0812">Transmembrane</keyword>
<evidence type="ECO:0000256" key="1">
    <source>
        <dbReference type="SAM" id="Phobius"/>
    </source>
</evidence>
<accession>A0A4R7D6T2</accession>
<keyword evidence="3" id="KW-1185">Reference proteome</keyword>
<keyword evidence="1" id="KW-0472">Membrane</keyword>
<keyword evidence="1" id="KW-1133">Transmembrane helix</keyword>
<feature type="transmembrane region" description="Helical" evidence="1">
    <location>
        <begin position="106"/>
        <end position="123"/>
    </location>
</feature>
<reference evidence="2 3" key="1">
    <citation type="submission" date="2019-03" db="EMBL/GenBank/DDBJ databases">
        <title>Genomic Encyclopedia of Type Strains, Phase III (KMG-III): the genomes of soil and plant-associated and newly described type strains.</title>
        <authorList>
            <person name="Whitman W."/>
        </authorList>
    </citation>
    <scope>NUCLEOTIDE SEQUENCE [LARGE SCALE GENOMIC DNA]</scope>
    <source>
        <strain evidence="2 3">CECT 8455</strain>
    </source>
</reference>
<dbReference type="AlphaFoldDB" id="A0A4R7D6T2"/>
<dbReference type="Proteomes" id="UP000295274">
    <property type="component" value="Unassembled WGS sequence"/>
</dbReference>
<sequence>MKTKPVLEPYEHLLLFLSLIGIGFFIIFYVIAAKKYPGGSWIDPDLNRFSFWHNYLCDLLDLNAINGETNKARLYAIIALSLLCTSILLLWTLLPKLFKRKNNIQKLMGGSGYLSLFSILFLVLDYHDIVVRIAGIFGLVAFITCCIELYKTSYKKLFLLGVVCIIIFLSNYYIYETGIIIHILPVVQKITFALFIVWFIALDLTLYQKIRQPNDTQIKKIIN</sequence>
<feature type="transmembrane region" description="Helical" evidence="1">
    <location>
        <begin position="180"/>
        <end position="202"/>
    </location>
</feature>
<dbReference type="OrthoDB" id="7067097at2"/>